<evidence type="ECO:0000256" key="2">
    <source>
        <dbReference type="SAM" id="SignalP"/>
    </source>
</evidence>
<evidence type="ECO:0000256" key="1">
    <source>
        <dbReference type="SAM" id="Phobius"/>
    </source>
</evidence>
<keyword evidence="4" id="KW-1185">Reference proteome</keyword>
<evidence type="ECO:0000313" key="3">
    <source>
        <dbReference type="EMBL" id="QIB35763.1"/>
    </source>
</evidence>
<keyword evidence="1" id="KW-1133">Transmembrane helix</keyword>
<keyword evidence="1" id="KW-0812">Transmembrane</keyword>
<dbReference type="Proteomes" id="UP000464751">
    <property type="component" value="Chromosome"/>
</dbReference>
<dbReference type="RefSeq" id="WP_163076902.1">
    <property type="nucleotide sequence ID" value="NZ_CP048630.1"/>
</dbReference>
<gene>
    <name evidence="3" type="ORF">G3A50_20160</name>
</gene>
<organism evidence="3 4">
    <name type="scientific">Ancylobacter pratisalsi</name>
    <dbReference type="NCBI Taxonomy" id="1745854"/>
    <lineage>
        <taxon>Bacteria</taxon>
        <taxon>Pseudomonadati</taxon>
        <taxon>Pseudomonadota</taxon>
        <taxon>Alphaproteobacteria</taxon>
        <taxon>Hyphomicrobiales</taxon>
        <taxon>Xanthobacteraceae</taxon>
        <taxon>Ancylobacter</taxon>
    </lineage>
</organism>
<feature type="chain" id="PRO_5026862483" evidence="2">
    <location>
        <begin position="24"/>
        <end position="302"/>
    </location>
</feature>
<feature type="signal peptide" evidence="2">
    <location>
        <begin position="1"/>
        <end position="23"/>
    </location>
</feature>
<name>A0A6P1YUK7_9HYPH</name>
<protein>
    <submittedName>
        <fullName evidence="3">Nonribosomal peptide synthetase MxaA</fullName>
    </submittedName>
</protein>
<keyword evidence="2" id="KW-0732">Signal</keyword>
<dbReference type="AlphaFoldDB" id="A0A6P1YUK7"/>
<evidence type="ECO:0000313" key="4">
    <source>
        <dbReference type="Proteomes" id="UP000464751"/>
    </source>
</evidence>
<dbReference type="EMBL" id="CP048630">
    <property type="protein sequence ID" value="QIB35763.1"/>
    <property type="molecule type" value="Genomic_DNA"/>
</dbReference>
<reference evidence="3 4" key="1">
    <citation type="submission" date="2020-02" db="EMBL/GenBank/DDBJ databases">
        <authorList>
            <person name="Li G."/>
        </authorList>
    </citation>
    <scope>NUCLEOTIDE SEQUENCE [LARGE SCALE GENOMIC DNA]</scope>
    <source>
        <strain evidence="3 4">DSM 102029</strain>
    </source>
</reference>
<proteinExistence type="predicted"/>
<sequence>MAARARWVLIGVGLLAAMGAARADDVTLYAPRPFGYVIGDTITLSADVALDPSLKIDPASLPQPRPVDYWLDLKAVRLTDRGTREGARRYRLDLVYQTFYAPLEPKRLVIPALALAAVSDDRRVELAIPPWSFVMSPLREIAGGSGEAMTPRPDIMPRPIATRRALMLSFIGLALAALGAALIGWQRGWWPFHRRRDRPFLRAARSVRAAVGLSPPDYDTALLALHRAFDATAGERVFAEDLDAFLAAHPGFEPARHDIARLFTASRDVFFAAEAGAAQQELPAERLAELAARLRAIERMAA</sequence>
<keyword evidence="1" id="KW-0472">Membrane</keyword>
<dbReference type="KEGG" id="apra:G3A50_20160"/>
<feature type="transmembrane region" description="Helical" evidence="1">
    <location>
        <begin position="165"/>
        <end position="185"/>
    </location>
</feature>
<accession>A0A6P1YUK7</accession>